<keyword evidence="1 3" id="KW-0378">Hydrolase</keyword>
<reference evidence="3 4" key="1">
    <citation type="journal article" date="2021" name="Sci. Rep.">
        <title>The distribution of antibiotic resistance genes in chicken gut microbiota commensals.</title>
        <authorList>
            <person name="Juricova H."/>
            <person name="Matiasovicova J."/>
            <person name="Kubasova T."/>
            <person name="Cejkova D."/>
            <person name="Rychlik I."/>
        </authorList>
    </citation>
    <scope>NUCLEOTIDE SEQUENCE [LARGE SCALE GENOMIC DNA]</scope>
    <source>
        <strain evidence="3 4">An425</strain>
    </source>
</reference>
<keyword evidence="4" id="KW-1185">Reference proteome</keyword>
<dbReference type="InterPro" id="IPR029058">
    <property type="entry name" value="AB_hydrolase_fold"/>
</dbReference>
<dbReference type="EMBL" id="JACJLT010000010">
    <property type="protein sequence ID" value="MBM6874436.1"/>
    <property type="molecule type" value="Genomic_DNA"/>
</dbReference>
<feature type="domain" description="BD-FAE-like" evidence="2">
    <location>
        <begin position="33"/>
        <end position="264"/>
    </location>
</feature>
<dbReference type="GO" id="GO:0016787">
    <property type="term" value="F:hydrolase activity"/>
    <property type="evidence" value="ECO:0007669"/>
    <property type="project" value="UniProtKB-KW"/>
</dbReference>
<dbReference type="Pfam" id="PF20434">
    <property type="entry name" value="BD-FAE"/>
    <property type="match status" value="1"/>
</dbReference>
<dbReference type="InterPro" id="IPR049492">
    <property type="entry name" value="BD-FAE-like_dom"/>
</dbReference>
<evidence type="ECO:0000313" key="3">
    <source>
        <dbReference type="EMBL" id="MBM6874436.1"/>
    </source>
</evidence>
<dbReference type="InterPro" id="IPR050300">
    <property type="entry name" value="GDXG_lipolytic_enzyme"/>
</dbReference>
<evidence type="ECO:0000313" key="4">
    <source>
        <dbReference type="Proteomes" id="UP000728968"/>
    </source>
</evidence>
<dbReference type="Gene3D" id="3.40.50.1820">
    <property type="entry name" value="alpha/beta hydrolase"/>
    <property type="match status" value="1"/>
</dbReference>
<name>A0ABS2FZ60_FUSMR</name>
<organism evidence="3 4">
    <name type="scientific">Fusobacterium mortiferum</name>
    <dbReference type="NCBI Taxonomy" id="850"/>
    <lineage>
        <taxon>Bacteria</taxon>
        <taxon>Fusobacteriati</taxon>
        <taxon>Fusobacteriota</taxon>
        <taxon>Fusobacteriia</taxon>
        <taxon>Fusobacteriales</taxon>
        <taxon>Fusobacteriaceae</taxon>
        <taxon>Fusobacterium</taxon>
    </lineage>
</organism>
<comment type="caution">
    <text evidence="3">The sequence shown here is derived from an EMBL/GenBank/DDBJ whole genome shotgun (WGS) entry which is preliminary data.</text>
</comment>
<dbReference type="SUPFAM" id="SSF53474">
    <property type="entry name" value="alpha/beta-Hydrolases"/>
    <property type="match status" value="1"/>
</dbReference>
<protein>
    <submittedName>
        <fullName evidence="3">Alpha/beta hydrolase</fullName>
    </submittedName>
</protein>
<evidence type="ECO:0000256" key="1">
    <source>
        <dbReference type="ARBA" id="ARBA00022801"/>
    </source>
</evidence>
<dbReference type="PANTHER" id="PTHR48081:SF13">
    <property type="entry name" value="ALPHA_BETA HYDROLASE"/>
    <property type="match status" value="1"/>
</dbReference>
<dbReference type="PANTHER" id="PTHR48081">
    <property type="entry name" value="AB HYDROLASE SUPERFAMILY PROTEIN C4A8.06C"/>
    <property type="match status" value="1"/>
</dbReference>
<evidence type="ECO:0000259" key="2">
    <source>
        <dbReference type="Pfam" id="PF20434"/>
    </source>
</evidence>
<accession>A0ABS2FZ60</accession>
<proteinExistence type="predicted"/>
<gene>
    <name evidence="3" type="ORF">H6A04_01950</name>
</gene>
<sequence length="305" mass="33527">MAQINKKDVLNINSIKNKYLDLKYSDISESQKLDIYLPEIKKAKYPVIVFIHGGAWISGDKRENFSLPILRGLKEGYAVVSINYRLSGEATFPAAIEDAKAAIRYIKANAQKYKLDSDKIIVFGRSSGANIAALVGTTSGTTKFDNPELGNENFSSSVNGVVLWFPPINLLTMDAELKSLGIKGQLRGAPGEQENNMEDGEIHGAANSPASLYMGNKLSNVPELVAENNPTNYITANVPPFFIEHGSADNVVPYIQSIKFAEKLKEKSKNKVEIRIILGAKHGGPEFTTQENLNDIYKFINSISK</sequence>
<dbReference type="Proteomes" id="UP000728968">
    <property type="component" value="Unassembled WGS sequence"/>
</dbReference>